<dbReference type="OrthoDB" id="1649877at2759"/>
<comment type="caution">
    <text evidence="1">The sequence shown here is derived from an EMBL/GenBank/DDBJ whole genome shotgun (WGS) entry which is preliminary data.</text>
</comment>
<proteinExistence type="predicted"/>
<reference evidence="1 2" key="1">
    <citation type="journal article" date="2020" name="Nat. Food">
        <title>A phased Vanilla planifolia genome enables genetic improvement of flavour and production.</title>
        <authorList>
            <person name="Hasing T."/>
            <person name="Tang H."/>
            <person name="Brym M."/>
            <person name="Khazi F."/>
            <person name="Huang T."/>
            <person name="Chambers A.H."/>
        </authorList>
    </citation>
    <scope>NUCLEOTIDE SEQUENCE [LARGE SCALE GENOMIC DNA]</scope>
    <source>
        <tissue evidence="1">Leaf</tissue>
    </source>
</reference>
<dbReference type="EMBL" id="JADCNL010000008">
    <property type="protein sequence ID" value="KAG0469794.1"/>
    <property type="molecule type" value="Genomic_DNA"/>
</dbReference>
<evidence type="ECO:0000313" key="1">
    <source>
        <dbReference type="EMBL" id="KAG0469794.1"/>
    </source>
</evidence>
<protein>
    <submittedName>
        <fullName evidence="1">Uncharacterized protein</fullName>
    </submittedName>
</protein>
<organism evidence="1 2">
    <name type="scientific">Vanilla planifolia</name>
    <name type="common">Vanilla</name>
    <dbReference type="NCBI Taxonomy" id="51239"/>
    <lineage>
        <taxon>Eukaryota</taxon>
        <taxon>Viridiplantae</taxon>
        <taxon>Streptophyta</taxon>
        <taxon>Embryophyta</taxon>
        <taxon>Tracheophyta</taxon>
        <taxon>Spermatophyta</taxon>
        <taxon>Magnoliopsida</taxon>
        <taxon>Liliopsida</taxon>
        <taxon>Asparagales</taxon>
        <taxon>Orchidaceae</taxon>
        <taxon>Vanilloideae</taxon>
        <taxon>Vanilleae</taxon>
        <taxon>Vanilla</taxon>
    </lineage>
</organism>
<dbReference type="AlphaFoldDB" id="A0A835UNI2"/>
<accession>A0A835UNI2</accession>
<sequence>MVIIEDGKTFKKPPSTVREGKVGCGTEARRGIWSAVQKGALEGSICFEPDS</sequence>
<gene>
    <name evidence="1" type="ORF">HPP92_016494</name>
</gene>
<evidence type="ECO:0000313" key="2">
    <source>
        <dbReference type="Proteomes" id="UP000636800"/>
    </source>
</evidence>
<keyword evidence="2" id="KW-1185">Reference proteome</keyword>
<name>A0A835UNI2_VANPL</name>
<dbReference type="Proteomes" id="UP000636800">
    <property type="component" value="Unassembled WGS sequence"/>
</dbReference>